<proteinExistence type="predicted"/>
<evidence type="ECO:0000313" key="4">
    <source>
        <dbReference type="Proteomes" id="UP000190852"/>
    </source>
</evidence>
<keyword evidence="1" id="KW-0472">Membrane</keyword>
<feature type="transmembrane region" description="Helical" evidence="1">
    <location>
        <begin position="6"/>
        <end position="27"/>
    </location>
</feature>
<keyword evidence="4" id="KW-1185">Reference proteome</keyword>
<keyword evidence="1" id="KW-0812">Transmembrane</keyword>
<evidence type="ECO:0000313" key="3">
    <source>
        <dbReference type="EMBL" id="SKB40842.1"/>
    </source>
</evidence>
<dbReference type="InterPro" id="IPR046216">
    <property type="entry name" value="DUF6249"/>
</dbReference>
<sequence>MSGLLIPIVAIICTIGLPILVISIIVYKSVQTKHQEKLAMIEKGMILQEPEKRTNKYTALRNGLLLVGLAVGAMIGLGISETWLRDSFAGDFMIAIMTILFGGIAFLAYFFMIRSMQKQDNNPEI</sequence>
<protein>
    <recommendedName>
        <fullName evidence="2">DUF6249 domain-containing protein</fullName>
    </recommendedName>
</protein>
<keyword evidence="1" id="KW-1133">Transmembrane helix</keyword>
<organism evidence="3 4">
    <name type="scientific">Parabacteroides chartae</name>
    <dbReference type="NCBI Taxonomy" id="1037355"/>
    <lineage>
        <taxon>Bacteria</taxon>
        <taxon>Pseudomonadati</taxon>
        <taxon>Bacteroidota</taxon>
        <taxon>Bacteroidia</taxon>
        <taxon>Bacteroidales</taxon>
        <taxon>Tannerellaceae</taxon>
        <taxon>Parabacteroides</taxon>
    </lineage>
</organism>
<gene>
    <name evidence="3" type="ORF">SAMN05660349_00980</name>
</gene>
<evidence type="ECO:0000256" key="1">
    <source>
        <dbReference type="SAM" id="Phobius"/>
    </source>
</evidence>
<evidence type="ECO:0000259" key="2">
    <source>
        <dbReference type="Pfam" id="PF19762"/>
    </source>
</evidence>
<name>A0A1T5B0T3_9BACT</name>
<feature type="domain" description="DUF6249" evidence="2">
    <location>
        <begin position="8"/>
        <end position="112"/>
    </location>
</feature>
<dbReference type="Proteomes" id="UP000190852">
    <property type="component" value="Unassembled WGS sequence"/>
</dbReference>
<dbReference type="RefSeq" id="WP_079682650.1">
    <property type="nucleotide sequence ID" value="NZ_FUYQ01000005.1"/>
</dbReference>
<accession>A0A1T5B0T3</accession>
<feature type="transmembrane region" description="Helical" evidence="1">
    <location>
        <begin position="92"/>
        <end position="112"/>
    </location>
</feature>
<reference evidence="4" key="1">
    <citation type="submission" date="2017-02" db="EMBL/GenBank/DDBJ databases">
        <authorList>
            <person name="Varghese N."/>
            <person name="Submissions S."/>
        </authorList>
    </citation>
    <scope>NUCLEOTIDE SEQUENCE [LARGE SCALE GENOMIC DNA]</scope>
    <source>
        <strain evidence="4">DSM 24967</strain>
    </source>
</reference>
<dbReference type="Pfam" id="PF19762">
    <property type="entry name" value="DUF6249"/>
    <property type="match status" value="1"/>
</dbReference>
<dbReference type="EMBL" id="FUYQ01000005">
    <property type="protein sequence ID" value="SKB40842.1"/>
    <property type="molecule type" value="Genomic_DNA"/>
</dbReference>
<dbReference type="AlphaFoldDB" id="A0A1T5B0T3"/>
<feature type="transmembrane region" description="Helical" evidence="1">
    <location>
        <begin position="62"/>
        <end position="80"/>
    </location>
</feature>